<evidence type="ECO:0000256" key="3">
    <source>
        <dbReference type="ARBA" id="ARBA00023002"/>
    </source>
</evidence>
<dbReference type="InterPro" id="IPR005399">
    <property type="entry name" value="K_chnl_volt-dep_bsu_KCNAB-rel"/>
</dbReference>
<accession>K0J4T2</accession>
<feature type="domain" description="NADP-dependent oxidoreductase" evidence="4">
    <location>
        <begin position="35"/>
        <end position="333"/>
    </location>
</feature>
<dbReference type="Proteomes" id="UP000006294">
    <property type="component" value="Chromosome"/>
</dbReference>
<dbReference type="HOGENOM" id="CLU_023205_2_0_9"/>
<keyword evidence="6" id="KW-1185">Reference proteome</keyword>
<dbReference type="RefSeq" id="WP_015010949.1">
    <property type="nucleotide sequence ID" value="NC_018704.1"/>
</dbReference>
<sequence>MGNEGDSLSHLANPSRYQEMIYRRLGHSGLKVPVISLGLYRNFGESSRFDQATETILTAFDLGITHFDLANNYGEPNGSAEEFFGQVLRDNLAGYRDELLISTKSGYDMWPGPYGEWLSRKHLIASLDQSLRRLGLDYVDIYYAHRYDPKTPIEETAYALDQVVRQGKALYVGVSNFPAEAIEEIDSFFDALGTPFIGNQLNYSMFLRQPEVDVFPVLEKLIKGAVVYQPLYQGLLTEKYLNDIPSNSRMAQNVDSLSRGQLTQDRIKKVQRLSQIAKERDQTMAQLAIAWTLQQKSVASSLIGVSSKQQLIENVASIQNLTFTKDEMDQIELILSN</sequence>
<keyword evidence="3" id="KW-0560">Oxidoreductase</keyword>
<dbReference type="CDD" id="cd19089">
    <property type="entry name" value="AKR_AKR14A1_2"/>
    <property type="match status" value="1"/>
</dbReference>
<organism evidence="5 6">
    <name type="scientific">Amphibacillus xylanus (strain ATCC 51415 / DSM 6626 / JCM 7361 / LMG 17667 / NBRC 15112 / Ep01)</name>
    <dbReference type="NCBI Taxonomy" id="698758"/>
    <lineage>
        <taxon>Bacteria</taxon>
        <taxon>Bacillati</taxon>
        <taxon>Bacillota</taxon>
        <taxon>Bacilli</taxon>
        <taxon>Bacillales</taxon>
        <taxon>Bacillaceae</taxon>
        <taxon>Amphibacillus</taxon>
    </lineage>
</organism>
<dbReference type="Gene3D" id="3.20.20.100">
    <property type="entry name" value="NADP-dependent oxidoreductase domain"/>
    <property type="match status" value="1"/>
</dbReference>
<evidence type="ECO:0000313" key="5">
    <source>
        <dbReference type="EMBL" id="BAM48367.1"/>
    </source>
</evidence>
<dbReference type="KEGG" id="axl:AXY_22350"/>
<reference evidence="5 6" key="1">
    <citation type="submission" date="2011-01" db="EMBL/GenBank/DDBJ databases">
        <title>Whole genome sequence of Amphibacillus xylinus NBRC 15112.</title>
        <authorList>
            <person name="Nakazawa H."/>
            <person name="Katano Y."/>
            <person name="Nakamura S."/>
            <person name="Sasagawa M."/>
            <person name="Fukada J."/>
            <person name="Arai T."/>
            <person name="Sasakura N."/>
            <person name="Mochizuki D."/>
            <person name="Hosoyama A."/>
            <person name="Harada K."/>
            <person name="Horikawa H."/>
            <person name="Kato Y."/>
            <person name="Harada T."/>
            <person name="Sasaki K."/>
            <person name="Sekiguchi M."/>
            <person name="Hodoyama M."/>
            <person name="Nishiko R."/>
            <person name="Narita H."/>
            <person name="Hanamaki A."/>
            <person name="Hata C."/>
            <person name="Konno Y."/>
            <person name="Niimura Y."/>
            <person name="Yamazaki S."/>
            <person name="Fujita N."/>
        </authorList>
    </citation>
    <scope>NUCLEOTIDE SEQUENCE [LARGE SCALE GENOMIC DNA]</scope>
    <source>
        <strain evidence="6">ATCC 51415 / DSM 6626 / JCM 7361 / LMG 17667 / NBRC 15112 / Ep01</strain>
    </source>
</reference>
<evidence type="ECO:0000256" key="2">
    <source>
        <dbReference type="ARBA" id="ARBA00022857"/>
    </source>
</evidence>
<dbReference type="Pfam" id="PF00248">
    <property type="entry name" value="Aldo_ket_red"/>
    <property type="match status" value="1"/>
</dbReference>
<proteinExistence type="inferred from homology"/>
<dbReference type="InterPro" id="IPR023210">
    <property type="entry name" value="NADP_OxRdtase_dom"/>
</dbReference>
<dbReference type="eggNOG" id="COG0667">
    <property type="taxonomic scope" value="Bacteria"/>
</dbReference>
<dbReference type="PANTHER" id="PTHR43150:SF4">
    <property type="entry name" value="L-GLYCERALDEHYDE 3-PHOSPHATE REDUCTASE"/>
    <property type="match status" value="1"/>
</dbReference>
<dbReference type="STRING" id="698758.AXY_22350"/>
<protein>
    <submittedName>
        <fullName evidence="5">Putative NADPH-dependent L-glyceraldehyde 3-phosphate reductase</fullName>
    </submittedName>
</protein>
<evidence type="ECO:0000256" key="1">
    <source>
        <dbReference type="ARBA" id="ARBA00006515"/>
    </source>
</evidence>
<gene>
    <name evidence="5" type="ordered locus">AXY_22350</name>
</gene>
<dbReference type="GO" id="GO:0051596">
    <property type="term" value="P:methylglyoxal catabolic process"/>
    <property type="evidence" value="ECO:0007669"/>
    <property type="project" value="TreeGrafter"/>
</dbReference>
<dbReference type="SUPFAM" id="SSF51430">
    <property type="entry name" value="NAD(P)-linked oxidoreductase"/>
    <property type="match status" value="1"/>
</dbReference>
<dbReference type="GO" id="GO:0016491">
    <property type="term" value="F:oxidoreductase activity"/>
    <property type="evidence" value="ECO:0007669"/>
    <property type="project" value="UniProtKB-KW"/>
</dbReference>
<dbReference type="PATRIC" id="fig|698758.3.peg.2246"/>
<keyword evidence="2" id="KW-0521">NADP</keyword>
<name>K0J4T2_AMPXN</name>
<comment type="similarity">
    <text evidence="1">Belongs to the shaker potassium channel beta subunit family.</text>
</comment>
<dbReference type="InterPro" id="IPR036812">
    <property type="entry name" value="NAD(P)_OxRdtase_dom_sf"/>
</dbReference>
<evidence type="ECO:0000313" key="6">
    <source>
        <dbReference type="Proteomes" id="UP000006294"/>
    </source>
</evidence>
<evidence type="ECO:0000259" key="4">
    <source>
        <dbReference type="Pfam" id="PF00248"/>
    </source>
</evidence>
<dbReference type="AlphaFoldDB" id="K0J4T2"/>
<dbReference type="PANTHER" id="PTHR43150">
    <property type="entry name" value="HYPERKINETIC, ISOFORM M"/>
    <property type="match status" value="1"/>
</dbReference>
<dbReference type="EMBL" id="AP012050">
    <property type="protein sequence ID" value="BAM48367.1"/>
    <property type="molecule type" value="Genomic_DNA"/>
</dbReference>